<feature type="compositionally biased region" description="Polar residues" evidence="1">
    <location>
        <begin position="131"/>
        <end position="145"/>
    </location>
</feature>
<feature type="compositionally biased region" description="Low complexity" evidence="1">
    <location>
        <begin position="106"/>
        <end position="119"/>
    </location>
</feature>
<gene>
    <name evidence="2" type="ORF">Anapl_11913</name>
</gene>
<keyword evidence="3" id="KW-1185">Reference proteome</keyword>
<proteinExistence type="predicted"/>
<dbReference type="Proteomes" id="UP000296049">
    <property type="component" value="Unassembled WGS sequence"/>
</dbReference>
<feature type="region of interest" description="Disordered" evidence="1">
    <location>
        <begin position="297"/>
        <end position="322"/>
    </location>
</feature>
<accession>R0LFJ9</accession>
<dbReference type="AlphaFoldDB" id="R0LFJ9"/>
<evidence type="ECO:0000313" key="3">
    <source>
        <dbReference type="Proteomes" id="UP000296049"/>
    </source>
</evidence>
<protein>
    <submittedName>
        <fullName evidence="2">Uncharacterized protein</fullName>
    </submittedName>
</protein>
<evidence type="ECO:0000313" key="2">
    <source>
        <dbReference type="EMBL" id="EOB04394.1"/>
    </source>
</evidence>
<evidence type="ECO:0000256" key="1">
    <source>
        <dbReference type="SAM" id="MobiDB-lite"/>
    </source>
</evidence>
<dbReference type="EMBL" id="KB742794">
    <property type="protein sequence ID" value="EOB04394.1"/>
    <property type="molecule type" value="Genomic_DNA"/>
</dbReference>
<feature type="region of interest" description="Disordered" evidence="1">
    <location>
        <begin position="104"/>
        <end position="145"/>
    </location>
</feature>
<reference evidence="3" key="1">
    <citation type="journal article" date="2013" name="Nat. Genet.">
        <title>The duck genome and transcriptome provide insight into an avian influenza virus reservoir species.</title>
        <authorList>
            <person name="Huang Y."/>
            <person name="Li Y."/>
            <person name="Burt D.W."/>
            <person name="Chen H."/>
            <person name="Zhang Y."/>
            <person name="Qian W."/>
            <person name="Kim H."/>
            <person name="Gan S."/>
            <person name="Zhao Y."/>
            <person name="Li J."/>
            <person name="Yi K."/>
            <person name="Feng H."/>
            <person name="Zhu P."/>
            <person name="Li B."/>
            <person name="Liu Q."/>
            <person name="Fairley S."/>
            <person name="Magor K.E."/>
            <person name="Du Z."/>
            <person name="Hu X."/>
            <person name="Goodman L."/>
            <person name="Tafer H."/>
            <person name="Vignal A."/>
            <person name="Lee T."/>
            <person name="Kim K.W."/>
            <person name="Sheng Z."/>
            <person name="An Y."/>
            <person name="Searle S."/>
            <person name="Herrero J."/>
            <person name="Groenen M.A."/>
            <person name="Crooijmans R.P."/>
            <person name="Faraut T."/>
            <person name="Cai Q."/>
            <person name="Webster R.G."/>
            <person name="Aldridge J.R."/>
            <person name="Warren W.C."/>
            <person name="Bartschat S."/>
            <person name="Kehr S."/>
            <person name="Marz M."/>
            <person name="Stadler P.F."/>
            <person name="Smith J."/>
            <person name="Kraus R.H."/>
            <person name="Zhao Y."/>
            <person name="Ren L."/>
            <person name="Fei J."/>
            <person name="Morisson M."/>
            <person name="Kaiser P."/>
            <person name="Griffin D.K."/>
            <person name="Rao M."/>
            <person name="Pitel F."/>
            <person name="Wang J."/>
            <person name="Li N."/>
        </authorList>
    </citation>
    <scope>NUCLEOTIDE SEQUENCE [LARGE SCALE GENOMIC DNA]</scope>
</reference>
<name>R0LFJ9_ANAPL</name>
<sequence length="342" mass="36226">MSWLQSNTCWQIQAAAFSNLLFGTLLKWYYAVLALLHVNIVTAAQRQARPLAVPARRLFFNALRSNDCPVGSDLSSPVTECTADSLINGQHGSVLEFGHQDPDACPWQQPRPQSPASQANSLDPVLPPAQEKQSATFAAPGSTSSLSKQSSAEWIWGAGLWCRRAGAVVLQSEPCAELQSLCRSASGRADLLLLLLLVQCLGKGNFCPRFPLRAPGENCTWSSNPRVEEDPNALLAGCSLQRALECSRRRCELSYGAASTLDPSAAKPASGAAFGHIALEGVARECGALLEDIAGGEQGDVTPGRGDTSGAAGCLSPGRGRQQHAESQARSLQLLCALSAFV</sequence>
<organism evidence="2 3">
    <name type="scientific">Anas platyrhynchos</name>
    <name type="common">Mallard</name>
    <name type="synonym">Anas boschas</name>
    <dbReference type="NCBI Taxonomy" id="8839"/>
    <lineage>
        <taxon>Eukaryota</taxon>
        <taxon>Metazoa</taxon>
        <taxon>Chordata</taxon>
        <taxon>Craniata</taxon>
        <taxon>Vertebrata</taxon>
        <taxon>Euteleostomi</taxon>
        <taxon>Archelosauria</taxon>
        <taxon>Archosauria</taxon>
        <taxon>Dinosauria</taxon>
        <taxon>Saurischia</taxon>
        <taxon>Theropoda</taxon>
        <taxon>Coelurosauria</taxon>
        <taxon>Aves</taxon>
        <taxon>Neognathae</taxon>
        <taxon>Galloanserae</taxon>
        <taxon>Anseriformes</taxon>
        <taxon>Anatidae</taxon>
        <taxon>Anatinae</taxon>
        <taxon>Anas</taxon>
    </lineage>
</organism>